<proteinExistence type="predicted"/>
<feature type="compositionally biased region" description="Polar residues" evidence="2">
    <location>
        <begin position="1"/>
        <end position="17"/>
    </location>
</feature>
<keyword evidence="1" id="KW-0175">Coiled coil</keyword>
<feature type="region of interest" description="Disordered" evidence="2">
    <location>
        <begin position="1"/>
        <end position="21"/>
    </location>
</feature>
<dbReference type="Proteomes" id="UP000037510">
    <property type="component" value="Unassembled WGS sequence"/>
</dbReference>
<evidence type="ECO:0000256" key="2">
    <source>
        <dbReference type="SAM" id="MobiDB-lite"/>
    </source>
</evidence>
<gene>
    <name evidence="3" type="ORF">OBRU01_14636</name>
</gene>
<accession>A0A0L7L5R9</accession>
<comment type="caution">
    <text evidence="3">The sequence shown here is derived from an EMBL/GenBank/DDBJ whole genome shotgun (WGS) entry which is preliminary data.</text>
</comment>
<name>A0A0L7L5R9_OPEBR</name>
<sequence>MNSSDLASGDNSNSTSPRYERGHIDLHNINGELIDNPESYADKITPQLIEENEIKMKERIAQCKNVIESLKLQLSEEKEKLNKEKKFQRPEPPRCVTSYNKPSNYEMNVEDYGNSSMYSASVNSKLCCDESLIEYEKQLQKYQSTLTLAQNEKKNAIRKQMLAKAFKLKLMEVENQCNIELLRVKQSLQCLEPLQMIASKWNTSTEDNIYDINNFELMPNYSELYANSGSDINVYKDGLDNMKIVTDACENVSKDESALLE</sequence>
<protein>
    <submittedName>
        <fullName evidence="3">Uncharacterized protein</fullName>
    </submittedName>
</protein>
<feature type="coiled-coil region" evidence="1">
    <location>
        <begin position="60"/>
        <end position="87"/>
    </location>
</feature>
<dbReference type="EMBL" id="JTDY01002745">
    <property type="protein sequence ID" value="KOB70802.1"/>
    <property type="molecule type" value="Genomic_DNA"/>
</dbReference>
<evidence type="ECO:0000256" key="1">
    <source>
        <dbReference type="SAM" id="Coils"/>
    </source>
</evidence>
<reference evidence="3 4" key="1">
    <citation type="journal article" date="2015" name="Genome Biol. Evol.">
        <title>The genome of winter moth (Operophtera brumata) provides a genomic perspective on sexual dimorphism and phenology.</title>
        <authorList>
            <person name="Derks M.F."/>
            <person name="Smit S."/>
            <person name="Salis L."/>
            <person name="Schijlen E."/>
            <person name="Bossers A."/>
            <person name="Mateman C."/>
            <person name="Pijl A.S."/>
            <person name="de Ridder D."/>
            <person name="Groenen M.A."/>
            <person name="Visser M.E."/>
            <person name="Megens H.J."/>
        </authorList>
    </citation>
    <scope>NUCLEOTIDE SEQUENCE [LARGE SCALE GENOMIC DNA]</scope>
    <source>
        <strain evidence="3">WM2013NL</strain>
        <tissue evidence="3">Head and thorax</tissue>
    </source>
</reference>
<organism evidence="3 4">
    <name type="scientific">Operophtera brumata</name>
    <name type="common">Winter moth</name>
    <name type="synonym">Phalaena brumata</name>
    <dbReference type="NCBI Taxonomy" id="104452"/>
    <lineage>
        <taxon>Eukaryota</taxon>
        <taxon>Metazoa</taxon>
        <taxon>Ecdysozoa</taxon>
        <taxon>Arthropoda</taxon>
        <taxon>Hexapoda</taxon>
        <taxon>Insecta</taxon>
        <taxon>Pterygota</taxon>
        <taxon>Neoptera</taxon>
        <taxon>Endopterygota</taxon>
        <taxon>Lepidoptera</taxon>
        <taxon>Glossata</taxon>
        <taxon>Ditrysia</taxon>
        <taxon>Geometroidea</taxon>
        <taxon>Geometridae</taxon>
        <taxon>Larentiinae</taxon>
        <taxon>Operophtera</taxon>
    </lineage>
</organism>
<keyword evidence="4" id="KW-1185">Reference proteome</keyword>
<dbReference type="AlphaFoldDB" id="A0A0L7L5R9"/>
<evidence type="ECO:0000313" key="3">
    <source>
        <dbReference type="EMBL" id="KOB70802.1"/>
    </source>
</evidence>
<evidence type="ECO:0000313" key="4">
    <source>
        <dbReference type="Proteomes" id="UP000037510"/>
    </source>
</evidence>
<feature type="coiled-coil region" evidence="1">
    <location>
        <begin position="132"/>
        <end position="159"/>
    </location>
</feature>